<feature type="transmembrane region" description="Helical" evidence="8">
    <location>
        <begin position="217"/>
        <end position="236"/>
    </location>
</feature>
<evidence type="ECO:0000259" key="9">
    <source>
        <dbReference type="PROSITE" id="PS50850"/>
    </source>
</evidence>
<dbReference type="GeneID" id="27721068"/>
<dbReference type="AlphaFoldDB" id="A0A084GE73"/>
<accession>A0A084GE73</accession>
<feature type="compositionally biased region" description="Polar residues" evidence="7">
    <location>
        <begin position="35"/>
        <end position="52"/>
    </location>
</feature>
<proteinExistence type="inferred from homology"/>
<gene>
    <name evidence="10" type="ORF">SAPIO_CDS1996</name>
</gene>
<dbReference type="RefSeq" id="XP_016645434.1">
    <property type="nucleotide sequence ID" value="XM_016785137.1"/>
</dbReference>
<evidence type="ECO:0000256" key="1">
    <source>
        <dbReference type="ARBA" id="ARBA00004141"/>
    </source>
</evidence>
<dbReference type="Proteomes" id="UP000028545">
    <property type="component" value="Unassembled WGS sequence"/>
</dbReference>
<feature type="region of interest" description="Disordered" evidence="7">
    <location>
        <begin position="1"/>
        <end position="52"/>
    </location>
</feature>
<dbReference type="PANTHER" id="PTHR23501">
    <property type="entry name" value="MAJOR FACILITATOR SUPERFAMILY"/>
    <property type="match status" value="1"/>
</dbReference>
<evidence type="ECO:0000256" key="2">
    <source>
        <dbReference type="ARBA" id="ARBA00007520"/>
    </source>
</evidence>
<dbReference type="GO" id="GO:0022857">
    <property type="term" value="F:transmembrane transporter activity"/>
    <property type="evidence" value="ECO:0007669"/>
    <property type="project" value="InterPro"/>
</dbReference>
<evidence type="ECO:0000256" key="7">
    <source>
        <dbReference type="SAM" id="MobiDB-lite"/>
    </source>
</evidence>
<dbReference type="Gene3D" id="1.20.1250.20">
    <property type="entry name" value="MFS general substrate transporter like domains"/>
    <property type="match status" value="2"/>
</dbReference>
<keyword evidence="5 8" id="KW-1133">Transmembrane helix</keyword>
<dbReference type="GO" id="GO:0005886">
    <property type="term" value="C:plasma membrane"/>
    <property type="evidence" value="ECO:0007669"/>
    <property type="project" value="TreeGrafter"/>
</dbReference>
<dbReference type="SUPFAM" id="SSF103473">
    <property type="entry name" value="MFS general substrate transporter"/>
    <property type="match status" value="1"/>
</dbReference>
<evidence type="ECO:0000256" key="3">
    <source>
        <dbReference type="ARBA" id="ARBA00022448"/>
    </source>
</evidence>
<keyword evidence="3" id="KW-0813">Transport</keyword>
<comment type="subcellular location">
    <subcellularLocation>
        <location evidence="1">Membrane</location>
        <topology evidence="1">Multi-pass membrane protein</topology>
    </subcellularLocation>
</comment>
<dbReference type="PROSITE" id="PS50850">
    <property type="entry name" value="MFS"/>
    <property type="match status" value="1"/>
</dbReference>
<keyword evidence="4 8" id="KW-0812">Transmembrane</keyword>
<evidence type="ECO:0000256" key="4">
    <source>
        <dbReference type="ARBA" id="ARBA00022692"/>
    </source>
</evidence>
<feature type="transmembrane region" description="Helical" evidence="8">
    <location>
        <begin position="153"/>
        <end position="173"/>
    </location>
</feature>
<reference evidence="10 11" key="1">
    <citation type="journal article" date="2014" name="Genome Announc.">
        <title>Draft genome sequence of the pathogenic fungus Scedosporium apiospermum.</title>
        <authorList>
            <person name="Vandeputte P."/>
            <person name="Ghamrawi S."/>
            <person name="Rechenmann M."/>
            <person name="Iltis A."/>
            <person name="Giraud S."/>
            <person name="Fleury M."/>
            <person name="Thornton C."/>
            <person name="Delhaes L."/>
            <person name="Meyer W."/>
            <person name="Papon N."/>
            <person name="Bouchara J.P."/>
        </authorList>
    </citation>
    <scope>NUCLEOTIDE SEQUENCE [LARGE SCALE GENOMIC DNA]</scope>
    <source>
        <strain evidence="10 11">IHEM 14462</strain>
    </source>
</reference>
<feature type="transmembrane region" description="Helical" evidence="8">
    <location>
        <begin position="257"/>
        <end position="283"/>
    </location>
</feature>
<feature type="compositionally biased region" description="Basic and acidic residues" evidence="7">
    <location>
        <begin position="19"/>
        <end position="29"/>
    </location>
</feature>
<sequence>MTAANNDTSAENSQVGKARVGEKASELSKVEATLPESTENATDESSTPPSGTKRSITGLKWFFAYGSLLSTVFLFALDGTIVANLQPSVVETFRTERNMAWIGVSFVLGNTTILPLGKAFGTFDMKWVFIICLIIFEVGSAICGAAPNMDALIVGRVIAGVGGCGIYAGGLNYVAILTTNHERPLYLAGIYSIWGIGCVLGPIIGGLFAQSSATWRWGFYINLPIAALFAPAYLFCLPRIQALPDMPFVQKLRLQDWIGMTVFLAGSTCFSLAINFGGTVFAWNSGSEIAVLVLTGVLFVAFVLVTIYHPGVPEAHKLLPVEFMRTFDLVALPLQGAIVAGAMFTAIYYTPLLFQFTKADGPLEGGVRILPLICALVVFALLNAFLMPKLGYYMPWYVAGNIAVVIGSALMHTASSNIYGYTVLIGVGIGCFQSAGVAVVSAISPPSEVNHAVSIMTIAQVSGILAALSVTGAIFQNLVVRKVSGVLSDYPLDDIVHLTTGTSSALFQDLSPELKRGVIAQVTDAIRQVFIYILAVSSLGLVLSFLLSRKRLYLAGGEVAK</sequence>
<feature type="domain" description="Major facilitator superfamily (MFS) profile" evidence="9">
    <location>
        <begin position="59"/>
        <end position="552"/>
    </location>
</feature>
<evidence type="ECO:0000256" key="6">
    <source>
        <dbReference type="ARBA" id="ARBA00023136"/>
    </source>
</evidence>
<protein>
    <recommendedName>
        <fullName evidence="9">Major facilitator superfamily (MFS) profile domain-containing protein</fullName>
    </recommendedName>
</protein>
<comment type="similarity">
    <text evidence="2">Belongs to the major facilitator superfamily. TCR/Tet family.</text>
</comment>
<feature type="transmembrane region" description="Helical" evidence="8">
    <location>
        <begin position="393"/>
        <end position="412"/>
    </location>
</feature>
<feature type="transmembrane region" description="Helical" evidence="8">
    <location>
        <begin position="289"/>
        <end position="308"/>
    </location>
</feature>
<comment type="caution">
    <text evidence="10">The sequence shown here is derived from an EMBL/GenBank/DDBJ whole genome shotgun (WGS) entry which is preliminary data.</text>
</comment>
<dbReference type="InterPro" id="IPR036259">
    <property type="entry name" value="MFS_trans_sf"/>
</dbReference>
<dbReference type="KEGG" id="sapo:SAPIO_CDS1996"/>
<keyword evidence="6 8" id="KW-0472">Membrane</keyword>
<feature type="transmembrane region" description="Helical" evidence="8">
    <location>
        <begin position="452"/>
        <end position="475"/>
    </location>
</feature>
<feature type="transmembrane region" description="Helical" evidence="8">
    <location>
        <begin position="185"/>
        <end position="205"/>
    </location>
</feature>
<feature type="transmembrane region" description="Helical" evidence="8">
    <location>
        <begin position="529"/>
        <end position="547"/>
    </location>
</feature>
<dbReference type="InterPro" id="IPR020846">
    <property type="entry name" value="MFS_dom"/>
</dbReference>
<feature type="transmembrane region" description="Helical" evidence="8">
    <location>
        <begin position="369"/>
        <end position="386"/>
    </location>
</feature>
<dbReference type="InterPro" id="IPR011701">
    <property type="entry name" value="MFS"/>
</dbReference>
<feature type="transmembrane region" description="Helical" evidence="8">
    <location>
        <begin position="329"/>
        <end position="349"/>
    </location>
</feature>
<feature type="transmembrane region" description="Helical" evidence="8">
    <location>
        <begin position="62"/>
        <end position="86"/>
    </location>
</feature>
<dbReference type="HOGENOM" id="CLU_000960_22_1_1"/>
<evidence type="ECO:0000256" key="8">
    <source>
        <dbReference type="SAM" id="Phobius"/>
    </source>
</evidence>
<evidence type="ECO:0000313" key="11">
    <source>
        <dbReference type="Proteomes" id="UP000028545"/>
    </source>
</evidence>
<feature type="transmembrane region" description="Helical" evidence="8">
    <location>
        <begin position="418"/>
        <end position="440"/>
    </location>
</feature>
<dbReference type="VEuPathDB" id="FungiDB:SAPIO_CDS1996"/>
<dbReference type="OMA" id="KCRMIDW"/>
<dbReference type="Pfam" id="PF07690">
    <property type="entry name" value="MFS_1"/>
    <property type="match status" value="1"/>
</dbReference>
<feature type="transmembrane region" description="Helical" evidence="8">
    <location>
        <begin position="128"/>
        <end position="147"/>
    </location>
</feature>
<evidence type="ECO:0000313" key="10">
    <source>
        <dbReference type="EMBL" id="KEZ45635.1"/>
    </source>
</evidence>
<feature type="transmembrane region" description="Helical" evidence="8">
    <location>
        <begin position="98"/>
        <end position="116"/>
    </location>
</feature>
<name>A0A084GE73_PSEDA</name>
<dbReference type="PANTHER" id="PTHR23501:SF12">
    <property type="entry name" value="MAJOR FACILITATOR SUPERFAMILY (MFS) PROFILE DOMAIN-CONTAINING PROTEIN-RELATED"/>
    <property type="match status" value="1"/>
</dbReference>
<dbReference type="EMBL" id="JOWA01000077">
    <property type="protein sequence ID" value="KEZ45635.1"/>
    <property type="molecule type" value="Genomic_DNA"/>
</dbReference>
<dbReference type="OrthoDB" id="10021397at2759"/>
<evidence type="ECO:0000256" key="5">
    <source>
        <dbReference type="ARBA" id="ARBA00022989"/>
    </source>
</evidence>
<feature type="compositionally biased region" description="Polar residues" evidence="7">
    <location>
        <begin position="1"/>
        <end position="15"/>
    </location>
</feature>
<organism evidence="10 11">
    <name type="scientific">Pseudallescheria apiosperma</name>
    <name type="common">Scedosporium apiospermum</name>
    <dbReference type="NCBI Taxonomy" id="563466"/>
    <lineage>
        <taxon>Eukaryota</taxon>
        <taxon>Fungi</taxon>
        <taxon>Dikarya</taxon>
        <taxon>Ascomycota</taxon>
        <taxon>Pezizomycotina</taxon>
        <taxon>Sordariomycetes</taxon>
        <taxon>Hypocreomycetidae</taxon>
        <taxon>Microascales</taxon>
        <taxon>Microascaceae</taxon>
        <taxon>Scedosporium</taxon>
    </lineage>
</organism>
<keyword evidence="11" id="KW-1185">Reference proteome</keyword>